<dbReference type="SUPFAM" id="SSF48695">
    <property type="entry name" value="Multiheme cytochromes"/>
    <property type="match status" value="1"/>
</dbReference>
<dbReference type="Proteomes" id="UP000011721">
    <property type="component" value="Chromosome"/>
</dbReference>
<dbReference type="RefSeq" id="WP_015404772.1">
    <property type="nucleotide sequence ID" value="NC_020304.1"/>
</dbReference>
<dbReference type="AlphaFoldDB" id="M1PRV6"/>
<dbReference type="EMBL" id="CP003985">
    <property type="protein sequence ID" value="AGF79086.1"/>
    <property type="molecule type" value="Genomic_DNA"/>
</dbReference>
<feature type="domain" description="Cytochrome c-552/4" evidence="3">
    <location>
        <begin position="42"/>
        <end position="124"/>
    </location>
</feature>
<dbReference type="STRING" id="1167006.UWK_02550"/>
<dbReference type="PATRIC" id="fig|1167006.5.peg.2765"/>
<organism evidence="4 5">
    <name type="scientific">Desulfocapsa sulfexigens (strain DSM 10523 / SB164P1)</name>
    <dbReference type="NCBI Taxonomy" id="1167006"/>
    <lineage>
        <taxon>Bacteria</taxon>
        <taxon>Pseudomonadati</taxon>
        <taxon>Thermodesulfobacteriota</taxon>
        <taxon>Desulfobulbia</taxon>
        <taxon>Desulfobulbales</taxon>
        <taxon>Desulfocapsaceae</taxon>
        <taxon>Desulfocapsa</taxon>
    </lineage>
</organism>
<proteinExistence type="predicted"/>
<keyword evidence="5" id="KW-1185">Reference proteome</keyword>
<dbReference type="InterPro" id="IPR024673">
    <property type="entry name" value="Octahem_Cyt_c"/>
</dbReference>
<dbReference type="KEGG" id="dsf:UWK_02550"/>
<evidence type="ECO:0000313" key="5">
    <source>
        <dbReference type="Proteomes" id="UP000011721"/>
    </source>
</evidence>
<dbReference type="PIRSF" id="PIRSF039014">
    <property type="entry name" value="OTR_cyc"/>
    <property type="match status" value="1"/>
</dbReference>
<dbReference type="GO" id="GO:0016491">
    <property type="term" value="F:oxidoreductase activity"/>
    <property type="evidence" value="ECO:0007669"/>
    <property type="project" value="TreeGrafter"/>
</dbReference>
<dbReference type="NCBIfam" id="TIGR04315">
    <property type="entry name" value="octaheme_Shew"/>
    <property type="match status" value="1"/>
</dbReference>
<sequence>MRKVSIISMAALGALIGSTQGFANDHDQIEGPFETPMEVTATCLECHEDAAKEVMATTHWTWEKMQTVPGKGTVSRGKKNAINNFCVSVGSNEPRCTSCHVGYGWKDGSFDFSDESRVDCLVCHDTTGTYKKPGAGAGMPAGFTGVESMDKKPVDLVKVAQNAGMPTRDNCINCHAYGGGGNNVKPGDMSNSMRNPSKDLDVHMDSKGLNFTCQQCHKTDSHDIPGQSLIVSASPGSTLDCTDCHGSSPHRYFPTATKYNAHAEKIACQTCHIAHFAKADGTKMSWDWSKAATSKEMAKEKKVVKEHGHAVYIFKKGQFTYESNVVPTYAWFNGTTSTYMIGDKIDPSKTTILNAPQGDKNDPDAKIMPFKIHTGKQIYDAKFNYLITPKVWGPKGDPDAFWVQFDWNKAAAAGMKVSGLEYSGTFDFAPTASYWPINHQVDPKEKALKCLDCHKSGNRMDWKALGYDGDPMATK</sequence>
<dbReference type="Pfam" id="PF13435">
    <property type="entry name" value="Cytochrome_C554"/>
    <property type="match status" value="1"/>
</dbReference>
<evidence type="ECO:0000313" key="4">
    <source>
        <dbReference type="EMBL" id="AGF79086.1"/>
    </source>
</evidence>
<evidence type="ECO:0000256" key="2">
    <source>
        <dbReference type="SAM" id="SignalP"/>
    </source>
</evidence>
<dbReference type="OrthoDB" id="9788513at2"/>
<feature type="chain" id="PRO_5004016350" evidence="2">
    <location>
        <begin position="24"/>
        <end position="475"/>
    </location>
</feature>
<dbReference type="Gene3D" id="1.10.1130.10">
    <property type="entry name" value="Flavocytochrome C3, Chain A"/>
    <property type="match status" value="1"/>
</dbReference>
<dbReference type="InterPro" id="IPR036280">
    <property type="entry name" value="Multihaem_cyt_sf"/>
</dbReference>
<evidence type="ECO:0000256" key="1">
    <source>
        <dbReference type="ARBA" id="ARBA00022729"/>
    </source>
</evidence>
<keyword evidence="1 2" id="KW-0732">Signal</keyword>
<feature type="signal peptide" evidence="2">
    <location>
        <begin position="1"/>
        <end position="23"/>
    </location>
</feature>
<gene>
    <name evidence="4" type="ordered locus">UWK_02550</name>
</gene>
<dbReference type="PANTHER" id="PTHR35038">
    <property type="entry name" value="DISSIMILATORY SULFITE REDUCTASE SIRA"/>
    <property type="match status" value="1"/>
</dbReference>
<dbReference type="PANTHER" id="PTHR35038:SF5">
    <property type="entry name" value="CYTOCHROME C-TYPE PROTEIN NRFB"/>
    <property type="match status" value="1"/>
</dbReference>
<dbReference type="InterPro" id="IPR023155">
    <property type="entry name" value="Cyt_c-552/4"/>
</dbReference>
<accession>M1PRV6</accession>
<dbReference type="InterPro" id="IPR051829">
    <property type="entry name" value="Multiheme_Cytochr_ET"/>
</dbReference>
<dbReference type="HOGENOM" id="CLU_033148_0_0_7"/>
<protein>
    <submittedName>
        <fullName evidence="4">Nitrate/TMAO reductase, membrane-bound tetraheme cytochrome c subunit</fullName>
    </submittedName>
</protein>
<evidence type="ECO:0000259" key="3">
    <source>
        <dbReference type="Pfam" id="PF13435"/>
    </source>
</evidence>
<name>M1PRV6_DESSD</name>
<dbReference type="eggNOG" id="ENOG502Z8B5">
    <property type="taxonomic scope" value="Bacteria"/>
</dbReference>
<reference evidence="5" key="1">
    <citation type="journal article" date="2013" name="Stand. Genomic Sci.">
        <title>Complete genome sequence of Desulfocapsa sulfexigens, a marine deltaproteobacterium specialized in disproportionating inorganic sulfur compounds.</title>
        <authorList>
            <person name="Finster K.W."/>
            <person name="Kjeldsen K.U."/>
            <person name="Kube M."/>
            <person name="Reinhardt R."/>
            <person name="Mussmann M."/>
            <person name="Amann R."/>
            <person name="Schreiber L."/>
        </authorList>
    </citation>
    <scope>NUCLEOTIDE SEQUENCE [LARGE SCALE GENOMIC DNA]</scope>
    <source>
        <strain evidence="5">DSM 10523 / SB164P1</strain>
    </source>
</reference>
<dbReference type="Pfam" id="PF11783">
    <property type="entry name" value="Cytochrome_cB"/>
    <property type="match status" value="1"/>
</dbReference>